<name>A0A183P5A3_9TREM</name>
<reference evidence="1 2" key="1">
    <citation type="submission" date="2018-11" db="EMBL/GenBank/DDBJ databases">
        <authorList>
            <consortium name="Pathogen Informatics"/>
        </authorList>
    </citation>
    <scope>NUCLEOTIDE SEQUENCE [LARGE SCALE GENOMIC DNA]</scope>
    <source>
        <strain>Denwood</strain>
        <strain evidence="2">Zambia</strain>
    </source>
</reference>
<accession>A0A183P5A3</accession>
<evidence type="ECO:0000313" key="1">
    <source>
        <dbReference type="EMBL" id="VDP50419.1"/>
    </source>
</evidence>
<evidence type="ECO:0000313" key="2">
    <source>
        <dbReference type="Proteomes" id="UP000269396"/>
    </source>
</evidence>
<gene>
    <name evidence="1" type="ORF">SMTD_LOCUS9539</name>
</gene>
<dbReference type="AlphaFoldDB" id="A0A183P5A3"/>
<proteinExistence type="predicted"/>
<dbReference type="Proteomes" id="UP000269396">
    <property type="component" value="Unassembled WGS sequence"/>
</dbReference>
<protein>
    <submittedName>
        <fullName evidence="1">Uncharacterized protein</fullName>
    </submittedName>
</protein>
<sequence>MNICQLYFNELIIINLISFLNHSFSIQVNVEMLQGTY</sequence>
<keyword evidence="2" id="KW-1185">Reference proteome</keyword>
<dbReference type="EMBL" id="UZAL01029793">
    <property type="protein sequence ID" value="VDP50419.1"/>
    <property type="molecule type" value="Genomic_DNA"/>
</dbReference>
<organism evidence="1 2">
    <name type="scientific">Schistosoma mattheei</name>
    <dbReference type="NCBI Taxonomy" id="31246"/>
    <lineage>
        <taxon>Eukaryota</taxon>
        <taxon>Metazoa</taxon>
        <taxon>Spiralia</taxon>
        <taxon>Lophotrochozoa</taxon>
        <taxon>Platyhelminthes</taxon>
        <taxon>Trematoda</taxon>
        <taxon>Digenea</taxon>
        <taxon>Strigeidida</taxon>
        <taxon>Schistosomatoidea</taxon>
        <taxon>Schistosomatidae</taxon>
        <taxon>Schistosoma</taxon>
    </lineage>
</organism>